<evidence type="ECO:0000313" key="3">
    <source>
        <dbReference type="Proteomes" id="UP000778262"/>
    </source>
</evidence>
<dbReference type="Proteomes" id="UP000778262">
    <property type="component" value="Unassembled WGS sequence"/>
</dbReference>
<gene>
    <name evidence="2" type="ORF">EHJ13_08525</name>
</gene>
<organism evidence="2 3">
    <name type="scientific">Cronobacter dublinensis</name>
    <dbReference type="NCBI Taxonomy" id="413497"/>
    <lineage>
        <taxon>Bacteria</taxon>
        <taxon>Pseudomonadati</taxon>
        <taxon>Pseudomonadota</taxon>
        <taxon>Gammaproteobacteria</taxon>
        <taxon>Enterobacterales</taxon>
        <taxon>Enterobacteriaceae</taxon>
        <taxon>Cronobacter</taxon>
    </lineage>
</organism>
<dbReference type="RefSeq" id="WP_038873867.1">
    <property type="nucleotide sequence ID" value="NZ_JASDAH010000010.1"/>
</dbReference>
<feature type="compositionally biased region" description="Low complexity" evidence="1">
    <location>
        <begin position="117"/>
        <end position="133"/>
    </location>
</feature>
<evidence type="ECO:0000313" key="2">
    <source>
        <dbReference type="EMBL" id="NCH87481.1"/>
    </source>
</evidence>
<protein>
    <submittedName>
        <fullName evidence="2">DUF2076 domain-containing protein</fullName>
    </submittedName>
</protein>
<feature type="region of interest" description="Disordered" evidence="1">
    <location>
        <begin position="210"/>
        <end position="260"/>
    </location>
</feature>
<feature type="compositionally biased region" description="Polar residues" evidence="1">
    <location>
        <begin position="210"/>
        <end position="226"/>
    </location>
</feature>
<dbReference type="InterPro" id="IPR018648">
    <property type="entry name" value="DUF2076"/>
</dbReference>
<name>A0A9Q4T4S6_9ENTR</name>
<evidence type="ECO:0000256" key="1">
    <source>
        <dbReference type="SAM" id="MobiDB-lite"/>
    </source>
</evidence>
<feature type="region of interest" description="Disordered" evidence="1">
    <location>
        <begin position="78"/>
        <end position="133"/>
    </location>
</feature>
<comment type="caution">
    <text evidence="2">The sequence shown here is derived from an EMBL/GenBank/DDBJ whole genome shotgun (WGS) entry which is preliminary data.</text>
</comment>
<dbReference type="EMBL" id="RPBY01000003">
    <property type="protein sequence ID" value="NCH87481.1"/>
    <property type="molecule type" value="Genomic_DNA"/>
</dbReference>
<sequence>MQSEEQRLIDGLFDRLKAASENSAPRDADAERWIEQHMRTQPGAAYYMAQTILIQEAAMKQLNARLQSLEAEVEQLKQSASRQQSSGGFLAGLFGGNKNEPQAPRPQASPRGSDPIPGAQQYQSAPPAGYAPQAAQGQYYNNANAPRGGGFMAGALQTAAGVAGGVVLGNMLTSMFSHHQPEEIVNIINEPAQAADASPVNAVEDYNQADDSQFLNQDAGLQQDNGNDYVPASGEDDWNNDFAGDDFGGDDFGGDDDNWV</sequence>
<accession>A0A9Q4T4S6</accession>
<feature type="compositionally biased region" description="Acidic residues" evidence="1">
    <location>
        <begin position="234"/>
        <end position="260"/>
    </location>
</feature>
<dbReference type="Pfam" id="PF09849">
    <property type="entry name" value="DUF2076"/>
    <property type="match status" value="1"/>
</dbReference>
<proteinExistence type="predicted"/>
<reference evidence="2" key="1">
    <citation type="submission" date="2018-11" db="EMBL/GenBank/DDBJ databases">
        <title>Genomics analysis of Putative Virulence Factors on Adhesion and Cytotoxicity for Cronobacter spp.</title>
        <authorList>
            <person name="Cui J."/>
        </authorList>
    </citation>
    <scope>NUCLEOTIDE SEQUENCE</scope>
    <source>
        <strain evidence="2">SD69</strain>
    </source>
</reference>
<dbReference type="AlphaFoldDB" id="A0A9Q4T4S6"/>